<dbReference type="GO" id="GO:0030288">
    <property type="term" value="C:outer membrane-bounded periplasmic space"/>
    <property type="evidence" value="ECO:0007669"/>
    <property type="project" value="TreeGrafter"/>
</dbReference>
<dbReference type="InterPro" id="IPR005543">
    <property type="entry name" value="PASTA_dom"/>
</dbReference>
<dbReference type="GO" id="GO:0071555">
    <property type="term" value="P:cell wall organization"/>
    <property type="evidence" value="ECO:0007669"/>
    <property type="project" value="UniProtKB-KW"/>
</dbReference>
<dbReference type="InterPro" id="IPR036950">
    <property type="entry name" value="PBP_transglycosylase"/>
</dbReference>
<dbReference type="CDD" id="cd06577">
    <property type="entry name" value="PASTA_pknB"/>
    <property type="match status" value="2"/>
</dbReference>
<evidence type="ECO:0000256" key="10">
    <source>
        <dbReference type="ARBA" id="ARBA00044770"/>
    </source>
</evidence>
<dbReference type="GO" id="GO:0004180">
    <property type="term" value="F:carboxypeptidase activity"/>
    <property type="evidence" value="ECO:0007669"/>
    <property type="project" value="UniProtKB-KW"/>
</dbReference>
<keyword evidence="1" id="KW-0121">Carboxypeptidase</keyword>
<dbReference type="GO" id="GO:0008955">
    <property type="term" value="F:peptidoglycan glycosyltransferase activity"/>
    <property type="evidence" value="ECO:0007669"/>
    <property type="project" value="UniProtKB-EC"/>
</dbReference>
<dbReference type="AlphaFoldDB" id="A0A6J6D2A4"/>
<dbReference type="GO" id="GO:0008360">
    <property type="term" value="P:regulation of cell shape"/>
    <property type="evidence" value="ECO:0007669"/>
    <property type="project" value="UniProtKB-KW"/>
</dbReference>
<evidence type="ECO:0000256" key="2">
    <source>
        <dbReference type="ARBA" id="ARBA00022670"/>
    </source>
</evidence>
<evidence type="ECO:0000256" key="11">
    <source>
        <dbReference type="ARBA" id="ARBA00049902"/>
    </source>
</evidence>
<evidence type="ECO:0000256" key="1">
    <source>
        <dbReference type="ARBA" id="ARBA00022645"/>
    </source>
</evidence>
<dbReference type="InterPro" id="IPR023346">
    <property type="entry name" value="Lysozyme-like_dom_sf"/>
</dbReference>
<evidence type="ECO:0000313" key="15">
    <source>
        <dbReference type="EMBL" id="CAB4857515.1"/>
    </source>
</evidence>
<dbReference type="Gene3D" id="3.40.710.10">
    <property type="entry name" value="DD-peptidase/beta-lactamase superfamily"/>
    <property type="match status" value="1"/>
</dbReference>
<keyword evidence="4" id="KW-0808">Transferase</keyword>
<evidence type="ECO:0000256" key="3">
    <source>
        <dbReference type="ARBA" id="ARBA00022676"/>
    </source>
</evidence>
<comment type="catalytic activity">
    <reaction evidence="11">
        <text>[GlcNAc-(1-&gt;4)-Mur2Ac(oyl-L-Ala-gamma-D-Glu-L-Lys-D-Ala-D-Ala)](n)-di-trans,octa-cis-undecaprenyl diphosphate + beta-D-GlcNAc-(1-&gt;4)-Mur2Ac(oyl-L-Ala-gamma-D-Glu-L-Lys-D-Ala-D-Ala)-di-trans,octa-cis-undecaprenyl diphosphate = [GlcNAc-(1-&gt;4)-Mur2Ac(oyl-L-Ala-gamma-D-Glu-L-Lys-D-Ala-D-Ala)](n+1)-di-trans,octa-cis-undecaprenyl diphosphate + di-trans,octa-cis-undecaprenyl diphosphate + H(+)</text>
        <dbReference type="Rhea" id="RHEA:23708"/>
        <dbReference type="Rhea" id="RHEA-COMP:9602"/>
        <dbReference type="Rhea" id="RHEA-COMP:9603"/>
        <dbReference type="ChEBI" id="CHEBI:15378"/>
        <dbReference type="ChEBI" id="CHEBI:58405"/>
        <dbReference type="ChEBI" id="CHEBI:60033"/>
        <dbReference type="ChEBI" id="CHEBI:78435"/>
        <dbReference type="EC" id="2.4.99.28"/>
    </reaction>
</comment>
<dbReference type="Pfam" id="PF03793">
    <property type="entry name" value="PASTA"/>
    <property type="match status" value="2"/>
</dbReference>
<evidence type="ECO:0000256" key="9">
    <source>
        <dbReference type="ARBA" id="ARBA00023316"/>
    </source>
</evidence>
<dbReference type="InterPro" id="IPR012338">
    <property type="entry name" value="Beta-lactam/transpept-like"/>
</dbReference>
<evidence type="ECO:0000256" key="8">
    <source>
        <dbReference type="ARBA" id="ARBA00023268"/>
    </source>
</evidence>
<evidence type="ECO:0000259" key="12">
    <source>
        <dbReference type="PROSITE" id="PS51178"/>
    </source>
</evidence>
<keyword evidence="5" id="KW-0378">Hydrolase</keyword>
<dbReference type="EC" id="2.4.99.28" evidence="10"/>
<reference evidence="13" key="1">
    <citation type="submission" date="2020-05" db="EMBL/GenBank/DDBJ databases">
        <authorList>
            <person name="Chiriac C."/>
            <person name="Salcher M."/>
            <person name="Ghai R."/>
            <person name="Kavagutti S V."/>
        </authorList>
    </citation>
    <scope>NUCLEOTIDE SEQUENCE</scope>
</reference>
<keyword evidence="6" id="KW-0133">Cell shape</keyword>
<evidence type="ECO:0000256" key="4">
    <source>
        <dbReference type="ARBA" id="ARBA00022679"/>
    </source>
</evidence>
<evidence type="ECO:0000256" key="6">
    <source>
        <dbReference type="ARBA" id="ARBA00022960"/>
    </source>
</evidence>
<protein>
    <recommendedName>
        <fullName evidence="10">peptidoglycan glycosyltransferase</fullName>
        <ecNumber evidence="10">2.4.99.28</ecNumber>
    </recommendedName>
</protein>
<dbReference type="InterPro" id="IPR001460">
    <property type="entry name" value="PCN-bd_Tpept"/>
</dbReference>
<evidence type="ECO:0000313" key="13">
    <source>
        <dbReference type="EMBL" id="CAB4557455.1"/>
    </source>
</evidence>
<name>A0A6J6D2A4_9ZZZZ</name>
<evidence type="ECO:0000313" key="14">
    <source>
        <dbReference type="EMBL" id="CAB4630205.1"/>
    </source>
</evidence>
<dbReference type="EMBL" id="CAEZTH010000010">
    <property type="protein sequence ID" value="CAB4557455.1"/>
    <property type="molecule type" value="Genomic_DNA"/>
</dbReference>
<dbReference type="Gene3D" id="1.10.3810.10">
    <property type="entry name" value="Biosynthetic peptidoglycan transglycosylase-like"/>
    <property type="match status" value="1"/>
</dbReference>
<evidence type="ECO:0000256" key="7">
    <source>
        <dbReference type="ARBA" id="ARBA00022984"/>
    </source>
</evidence>
<dbReference type="Pfam" id="PF00912">
    <property type="entry name" value="Transgly"/>
    <property type="match status" value="1"/>
</dbReference>
<keyword evidence="8" id="KW-0511">Multifunctional enzyme</keyword>
<dbReference type="Pfam" id="PF00905">
    <property type="entry name" value="Transpeptidase"/>
    <property type="match status" value="1"/>
</dbReference>
<dbReference type="PANTHER" id="PTHR32282:SF33">
    <property type="entry name" value="PEPTIDOGLYCAN GLYCOSYLTRANSFERASE"/>
    <property type="match status" value="1"/>
</dbReference>
<keyword evidence="7" id="KW-0573">Peptidoglycan synthesis</keyword>
<dbReference type="InterPro" id="IPR001264">
    <property type="entry name" value="Glyco_trans_51"/>
</dbReference>
<dbReference type="InterPro" id="IPR050396">
    <property type="entry name" value="Glycosyltr_51/Transpeptidase"/>
</dbReference>
<keyword evidence="2" id="KW-0645">Protease</keyword>
<dbReference type="SMART" id="SM00740">
    <property type="entry name" value="PASTA"/>
    <property type="match status" value="2"/>
</dbReference>
<gene>
    <name evidence="13" type="ORF">UFOPK1639_00183</name>
    <name evidence="14" type="ORF">UFOPK2132_00174</name>
    <name evidence="15" type="ORF">UFOPK3389_00060</name>
</gene>
<keyword evidence="3" id="KW-0328">Glycosyltransferase</keyword>
<evidence type="ECO:0000256" key="5">
    <source>
        <dbReference type="ARBA" id="ARBA00022801"/>
    </source>
</evidence>
<accession>A0A6J6D2A4</accession>
<dbReference type="FunFam" id="1.10.3810.10:FF:000001">
    <property type="entry name" value="Penicillin-binding protein 1A"/>
    <property type="match status" value="1"/>
</dbReference>
<sequence>MRKLIGRLFGLSAIAGLLTFALITPVAAVAGYASSAGIVAFEGLPEYIKPVNASQTSTLYANQDGKPVALASFYHENRISVDYDQMSPNMINAVVATEDPRFFQHGGVDILALIRATLGVATSGLSGPGGSTITMQYVKNTLVEAANIEGDEAGIALATETTIERKIREIRLAIALESVSTKQEILAGYLNLAFFGNRINGIEAASNYYFGVKAKDLSVPQAAMLTAMLRAPNAYKPDVAENLPIAKTRRDYVINNMRDEGYITAAEAETYKAEPVVPNINETKTGCEANQATAYFCDYVVWVVRNSEEFGPTLEDREVLLRRGGLEIYSTMDLELQNTTDEVVKAELPVDNRWALGAASVSVEVGTGRVLSMSQNRIFDQEVDDDPATTSVNYSTDKAYGGSSGFQTGSTYKIFVLAEWLSKGFLLGDQVDARDRVWKVEDFSAKCGGIAGDWDPNNFGNTQFEYLSALSATIQSVNTAYATMASFLDLCDIRDRAAAFGVKRADGNELLYVQASVLGTNELSPLTMAAAMSGFANDGIYCSPIAIDRVVVRSTGLEMKVPTTECNRAVTSEVAAAASYAFQLVVSGGTGSASRTPDRVPLAGKTGSTDRFLHTWMTGYSSKVATATWVGNVSGAQNVGGVSIDGTPGGILRHEIWRQIMTVANELYPGEAFPSPPSMYLGASTVVMPDVNALPPEIALEILRDAGLAAQISASQVLSSNPPGTVAAADHATGAQLPRGTLVTISLSRGGTVAVPDVAGLSIADATARLLSYGFSAVSAPQPSQGQYFVHSSTVPDGMVVGTNPPAGSSADALGAVLLIISKGP</sequence>
<dbReference type="EMBL" id="CAFBLL010000004">
    <property type="protein sequence ID" value="CAB4857515.1"/>
    <property type="molecule type" value="Genomic_DNA"/>
</dbReference>
<proteinExistence type="predicted"/>
<dbReference type="EMBL" id="CAEZVU010000016">
    <property type="protein sequence ID" value="CAB4630205.1"/>
    <property type="molecule type" value="Genomic_DNA"/>
</dbReference>
<keyword evidence="9" id="KW-0961">Cell wall biogenesis/degradation</keyword>
<feature type="domain" description="PASTA" evidence="12">
    <location>
        <begin position="682"/>
        <end position="749"/>
    </location>
</feature>
<organism evidence="13">
    <name type="scientific">freshwater metagenome</name>
    <dbReference type="NCBI Taxonomy" id="449393"/>
    <lineage>
        <taxon>unclassified sequences</taxon>
        <taxon>metagenomes</taxon>
        <taxon>ecological metagenomes</taxon>
    </lineage>
</organism>
<dbReference type="GO" id="GO:0009252">
    <property type="term" value="P:peptidoglycan biosynthetic process"/>
    <property type="evidence" value="ECO:0007669"/>
    <property type="project" value="UniProtKB-KW"/>
</dbReference>
<dbReference type="GO" id="GO:0006508">
    <property type="term" value="P:proteolysis"/>
    <property type="evidence" value="ECO:0007669"/>
    <property type="project" value="UniProtKB-KW"/>
</dbReference>
<dbReference type="Gene3D" id="3.30.10.20">
    <property type="match status" value="2"/>
</dbReference>
<dbReference type="GO" id="GO:0008658">
    <property type="term" value="F:penicillin binding"/>
    <property type="evidence" value="ECO:0007669"/>
    <property type="project" value="InterPro"/>
</dbReference>
<dbReference type="SUPFAM" id="SSF56601">
    <property type="entry name" value="beta-lactamase/transpeptidase-like"/>
    <property type="match status" value="1"/>
</dbReference>
<dbReference type="PROSITE" id="PS51178">
    <property type="entry name" value="PASTA"/>
    <property type="match status" value="2"/>
</dbReference>
<dbReference type="SUPFAM" id="SSF53955">
    <property type="entry name" value="Lysozyme-like"/>
    <property type="match status" value="1"/>
</dbReference>
<dbReference type="PANTHER" id="PTHR32282">
    <property type="entry name" value="BINDING PROTEIN TRANSPEPTIDASE, PUTATIVE-RELATED"/>
    <property type="match status" value="1"/>
</dbReference>
<feature type="domain" description="PASTA" evidence="12">
    <location>
        <begin position="751"/>
        <end position="823"/>
    </location>
</feature>